<reference evidence="2 3" key="1">
    <citation type="submission" date="2019-07" db="EMBL/GenBank/DDBJ databases">
        <title>Whole genome shotgun sequence of Knoellia locipacati NBRC 109775.</title>
        <authorList>
            <person name="Hosoyama A."/>
            <person name="Uohara A."/>
            <person name="Ohji S."/>
            <person name="Ichikawa N."/>
        </authorList>
    </citation>
    <scope>NUCLEOTIDE SEQUENCE [LARGE SCALE GENOMIC DNA]</scope>
    <source>
        <strain evidence="2 3">NBRC 109775</strain>
    </source>
</reference>
<dbReference type="InterPro" id="IPR045981">
    <property type="entry name" value="DUF5937"/>
</dbReference>
<dbReference type="Pfam" id="PF19361">
    <property type="entry name" value="DUF5937"/>
    <property type="match status" value="1"/>
</dbReference>
<dbReference type="InterPro" id="IPR011991">
    <property type="entry name" value="ArsR-like_HTH"/>
</dbReference>
<evidence type="ECO:0000259" key="1">
    <source>
        <dbReference type="SMART" id="SM00418"/>
    </source>
</evidence>
<feature type="domain" description="HTH arsR-type" evidence="1">
    <location>
        <begin position="241"/>
        <end position="316"/>
    </location>
</feature>
<comment type="caution">
    <text evidence="2">The sequence shown here is derived from an EMBL/GenBank/DDBJ whole genome shotgun (WGS) entry which is preliminary data.</text>
</comment>
<accession>A0A512T2S3</accession>
<dbReference type="InterPro" id="IPR001845">
    <property type="entry name" value="HTH_ArsR_DNA-bd_dom"/>
</dbReference>
<dbReference type="AlphaFoldDB" id="A0A512T2S3"/>
<dbReference type="InterPro" id="IPR036390">
    <property type="entry name" value="WH_DNA-bd_sf"/>
</dbReference>
<protein>
    <submittedName>
        <fullName evidence="2">ArsR family transcriptional regulator</fullName>
    </submittedName>
</protein>
<evidence type="ECO:0000313" key="3">
    <source>
        <dbReference type="Proteomes" id="UP000321793"/>
    </source>
</evidence>
<dbReference type="GO" id="GO:0003700">
    <property type="term" value="F:DNA-binding transcription factor activity"/>
    <property type="evidence" value="ECO:0007669"/>
    <property type="project" value="InterPro"/>
</dbReference>
<sequence length="329" mass="35588">MLTYRITPEELPLLRFGISPLGEMSLSLRSLLAPTAYRHSLVRSYAATPGGAAHVDVLATLVNEDFSTPDFLTPRPESPQPRIRDQLADVVRTPTPSILAELDALWDSHRPHALRGPGWSVRSRVMEALEHYWSQSFARFWVEHRSILAADVRYRATHMADHGLAGALATLSPHIRLAVDRLAAVSLAGPSYAASVAGRGLVFVPSFFTLGASYPVDPTGPPMVIYPARGQALAPAEPVHRGLHGLLSASRADLLDMLDGPTTTRELAASLGKTEQAVNQQLQGLRTSGVVEASRSGRCVLYRRTEAGDVLLRMVRADTAGRAGFKPAP</sequence>
<organism evidence="2 3">
    <name type="scientific">Knoellia locipacati</name>
    <dbReference type="NCBI Taxonomy" id="882824"/>
    <lineage>
        <taxon>Bacteria</taxon>
        <taxon>Bacillati</taxon>
        <taxon>Actinomycetota</taxon>
        <taxon>Actinomycetes</taxon>
        <taxon>Micrococcales</taxon>
        <taxon>Intrasporangiaceae</taxon>
        <taxon>Knoellia</taxon>
    </lineage>
</organism>
<dbReference type="SMART" id="SM00418">
    <property type="entry name" value="HTH_ARSR"/>
    <property type="match status" value="1"/>
</dbReference>
<dbReference type="InterPro" id="IPR036388">
    <property type="entry name" value="WH-like_DNA-bd_sf"/>
</dbReference>
<gene>
    <name evidence="2" type="ORF">KLO01_24480</name>
</gene>
<dbReference type="RefSeq" id="WP_147065520.1">
    <property type="nucleotide sequence ID" value="NZ_BAABDN010000002.1"/>
</dbReference>
<name>A0A512T2S3_9MICO</name>
<dbReference type="EMBL" id="BKBA01000009">
    <property type="protein sequence ID" value="GEQ14401.1"/>
    <property type="molecule type" value="Genomic_DNA"/>
</dbReference>
<dbReference type="SUPFAM" id="SSF46785">
    <property type="entry name" value="Winged helix' DNA-binding domain"/>
    <property type="match status" value="1"/>
</dbReference>
<keyword evidence="3" id="KW-1185">Reference proteome</keyword>
<dbReference type="Gene3D" id="1.10.10.10">
    <property type="entry name" value="Winged helix-like DNA-binding domain superfamily/Winged helix DNA-binding domain"/>
    <property type="match status" value="1"/>
</dbReference>
<dbReference type="OrthoDB" id="3460651at2"/>
<dbReference type="Proteomes" id="UP000321793">
    <property type="component" value="Unassembled WGS sequence"/>
</dbReference>
<evidence type="ECO:0000313" key="2">
    <source>
        <dbReference type="EMBL" id="GEQ14401.1"/>
    </source>
</evidence>
<dbReference type="CDD" id="cd00090">
    <property type="entry name" value="HTH_ARSR"/>
    <property type="match status" value="1"/>
</dbReference>
<proteinExistence type="predicted"/>